<sequence length="171" mass="18723">MEKRHAAVPAHVLYLLRHAKAEVLRAGETDDKRRLTDTGRRQAHAVGRWLGKHGDGIDLALCSEAVRTRETLEGLGVDAPATYLWDLYNAGADRILSELRTVDEGVRTLLVVGHAPGIPALASDLIDPADSDRGAKSAIAHHFPTATIVRLEFDGSWHDLEKARLTQARVD</sequence>
<dbReference type="RefSeq" id="WP_153572445.1">
    <property type="nucleotide sequence ID" value="NZ_CP045725.1"/>
</dbReference>
<dbReference type="InterPro" id="IPR029033">
    <property type="entry name" value="His_PPase_superfam"/>
</dbReference>
<proteinExistence type="predicted"/>
<dbReference type="AlphaFoldDB" id="A0A5Q2FGT7"/>
<accession>A0A5Q2FGT7</accession>
<dbReference type="InterPro" id="IPR013078">
    <property type="entry name" value="His_Pase_superF_clade-1"/>
</dbReference>
<protein>
    <submittedName>
        <fullName evidence="1">Histidine phosphatase family protein</fullName>
    </submittedName>
</protein>
<organism evidence="1 2">
    <name type="scientific">Raineyella fluvialis</name>
    <dbReference type="NCBI Taxonomy" id="2662261"/>
    <lineage>
        <taxon>Bacteria</taxon>
        <taxon>Bacillati</taxon>
        <taxon>Actinomycetota</taxon>
        <taxon>Actinomycetes</taxon>
        <taxon>Propionibacteriales</taxon>
        <taxon>Propionibacteriaceae</taxon>
        <taxon>Raineyella</taxon>
    </lineage>
</organism>
<reference evidence="1 2" key="1">
    <citation type="submission" date="2019-10" db="EMBL/GenBank/DDBJ databases">
        <title>Genomic analysis of Raineyella sp. CBA3103.</title>
        <authorList>
            <person name="Roh S.W."/>
        </authorList>
    </citation>
    <scope>NUCLEOTIDE SEQUENCE [LARGE SCALE GENOMIC DNA]</scope>
    <source>
        <strain evidence="1 2">CBA3103</strain>
    </source>
</reference>
<evidence type="ECO:0000313" key="1">
    <source>
        <dbReference type="EMBL" id="QGF23915.1"/>
    </source>
</evidence>
<dbReference type="KEGG" id="rain:Rai3103_09755"/>
<dbReference type="EMBL" id="CP045725">
    <property type="protein sequence ID" value="QGF23915.1"/>
    <property type="molecule type" value="Genomic_DNA"/>
</dbReference>
<dbReference type="SUPFAM" id="SSF53254">
    <property type="entry name" value="Phosphoglycerate mutase-like"/>
    <property type="match status" value="1"/>
</dbReference>
<keyword evidence="2" id="KW-1185">Reference proteome</keyword>
<dbReference type="Proteomes" id="UP000386847">
    <property type="component" value="Chromosome"/>
</dbReference>
<name>A0A5Q2FGT7_9ACTN</name>
<dbReference type="Gene3D" id="3.40.50.1240">
    <property type="entry name" value="Phosphoglycerate mutase-like"/>
    <property type="match status" value="1"/>
</dbReference>
<evidence type="ECO:0000313" key="2">
    <source>
        <dbReference type="Proteomes" id="UP000386847"/>
    </source>
</evidence>
<dbReference type="PANTHER" id="PTHR47623">
    <property type="entry name" value="OS09G0287300 PROTEIN"/>
    <property type="match status" value="1"/>
</dbReference>
<gene>
    <name evidence="1" type="ORF">Rai3103_09755</name>
</gene>
<dbReference type="CDD" id="cd07067">
    <property type="entry name" value="HP_PGM_like"/>
    <property type="match status" value="1"/>
</dbReference>
<dbReference type="PANTHER" id="PTHR47623:SF1">
    <property type="entry name" value="OS09G0287300 PROTEIN"/>
    <property type="match status" value="1"/>
</dbReference>
<dbReference type="SMART" id="SM00855">
    <property type="entry name" value="PGAM"/>
    <property type="match status" value="1"/>
</dbReference>
<dbReference type="Pfam" id="PF00300">
    <property type="entry name" value="His_Phos_1"/>
    <property type="match status" value="1"/>
</dbReference>